<name>A0A6J6TUY3_9ZZZZ</name>
<organism evidence="1">
    <name type="scientific">freshwater metagenome</name>
    <dbReference type="NCBI Taxonomy" id="449393"/>
    <lineage>
        <taxon>unclassified sequences</taxon>
        <taxon>metagenomes</taxon>
        <taxon>ecological metagenomes</taxon>
    </lineage>
</organism>
<gene>
    <name evidence="1" type="ORF">UFOPK2810_00811</name>
</gene>
<dbReference type="EMBL" id="CAEZYZ010000122">
    <property type="protein sequence ID" value="CAB4750237.1"/>
    <property type="molecule type" value="Genomic_DNA"/>
</dbReference>
<evidence type="ECO:0000313" key="1">
    <source>
        <dbReference type="EMBL" id="CAB4750237.1"/>
    </source>
</evidence>
<proteinExistence type="predicted"/>
<accession>A0A6J6TUY3</accession>
<sequence>MFPVWAGVGDGPAKDVLEQGVGFGDDVLAGVGRAMVGRADERLDQTSQGMIVARGERSGEVAGVAVVEWWAMLAGWMVLTGTSGVAVGAGGVDLSTAPPRRYLAFMTPLSIPAIRGVRRAVGVVGRHGCCG</sequence>
<reference evidence="1" key="1">
    <citation type="submission" date="2020-05" db="EMBL/GenBank/DDBJ databases">
        <authorList>
            <person name="Chiriac C."/>
            <person name="Salcher M."/>
            <person name="Ghai R."/>
            <person name="Kavagutti S V."/>
        </authorList>
    </citation>
    <scope>NUCLEOTIDE SEQUENCE</scope>
</reference>
<dbReference type="AlphaFoldDB" id="A0A6J6TUY3"/>
<protein>
    <submittedName>
        <fullName evidence="1">Unannotated protein</fullName>
    </submittedName>
</protein>